<reference evidence="2 3" key="1">
    <citation type="submission" date="2020-08" db="EMBL/GenBank/DDBJ databases">
        <title>Sequencing the genomes of 1000 actinobacteria strains.</title>
        <authorList>
            <person name="Klenk H.-P."/>
        </authorList>
    </citation>
    <scope>NUCLEOTIDE SEQUENCE [LARGE SCALE GENOMIC DNA]</scope>
    <source>
        <strain evidence="2 3">DSM 44786</strain>
    </source>
</reference>
<organism evidence="2 3">
    <name type="scientific">Kitasatospora gansuensis</name>
    <dbReference type="NCBI Taxonomy" id="258050"/>
    <lineage>
        <taxon>Bacteria</taxon>
        <taxon>Bacillati</taxon>
        <taxon>Actinomycetota</taxon>
        <taxon>Actinomycetes</taxon>
        <taxon>Kitasatosporales</taxon>
        <taxon>Streptomycetaceae</taxon>
        <taxon>Kitasatospora</taxon>
    </lineage>
</organism>
<proteinExistence type="predicted"/>
<keyword evidence="3" id="KW-1185">Reference proteome</keyword>
<dbReference type="EMBL" id="JACHJR010000001">
    <property type="protein sequence ID" value="MBB4948171.1"/>
    <property type="molecule type" value="Genomic_DNA"/>
</dbReference>
<dbReference type="RefSeq" id="WP_184917262.1">
    <property type="nucleotide sequence ID" value="NZ_JACHJR010000001.1"/>
</dbReference>
<gene>
    <name evidence="2" type="ORF">F4556_003706</name>
</gene>
<protein>
    <submittedName>
        <fullName evidence="2">Uncharacterized protein</fullName>
    </submittedName>
</protein>
<sequence length="373" mass="41106">MVDFNALVRLDVGSVDRFIGEWQAIMTRLVETRTGFEGQVTAPLAAGGWTGKDAEAAVQHCRRVGGSLEAVSKEVEGLVSFTRKMTDGGEEGLQGLRELNRRAKELERRAGSHGLAVAADGTVSSTVSRPSDPNPSAETVRAEAERAQYAAQLQQAAQELLEKARKADEWLALSLKVVIGTEDNFETENRAFDQSAPDLSDYTTEGKLKAVELALQYKMGLPDAADLLNHWLGASGKPYQVDPARMMQDMPSTFGNDVKLRLAELHKQHDGSFSTPWKPSAPDTDKDKGGLNWYYALNHFQYRLVGEKHHGTITYRVEVQKRYNWGTPSEHRRDLDKTPLIHLEQADIAHLHSTGLAQDFDVKGTTGPLTSPG</sequence>
<evidence type="ECO:0000256" key="1">
    <source>
        <dbReference type="SAM" id="MobiDB-lite"/>
    </source>
</evidence>
<comment type="caution">
    <text evidence="2">The sequence shown here is derived from an EMBL/GenBank/DDBJ whole genome shotgun (WGS) entry which is preliminary data.</text>
</comment>
<feature type="compositionally biased region" description="Polar residues" evidence="1">
    <location>
        <begin position="122"/>
        <end position="137"/>
    </location>
</feature>
<evidence type="ECO:0000313" key="2">
    <source>
        <dbReference type="EMBL" id="MBB4948171.1"/>
    </source>
</evidence>
<accession>A0A7W7SCY3</accession>
<name>A0A7W7SCY3_9ACTN</name>
<dbReference type="Proteomes" id="UP000573327">
    <property type="component" value="Unassembled WGS sequence"/>
</dbReference>
<evidence type="ECO:0000313" key="3">
    <source>
        <dbReference type="Proteomes" id="UP000573327"/>
    </source>
</evidence>
<feature type="region of interest" description="Disordered" evidence="1">
    <location>
        <begin position="117"/>
        <end position="141"/>
    </location>
</feature>
<dbReference type="AlphaFoldDB" id="A0A7W7SCY3"/>